<accession>A0ABS1EUL2</accession>
<proteinExistence type="inferred from homology"/>
<evidence type="ECO:0000313" key="9">
    <source>
        <dbReference type="EMBL" id="MBK1813047.1"/>
    </source>
</evidence>
<feature type="transmembrane region" description="Helical" evidence="8">
    <location>
        <begin position="34"/>
        <end position="55"/>
    </location>
</feature>
<feature type="transmembrane region" description="Helical" evidence="8">
    <location>
        <begin position="211"/>
        <end position="236"/>
    </location>
</feature>
<feature type="transmembrane region" description="Helical" evidence="8">
    <location>
        <begin position="138"/>
        <end position="158"/>
    </location>
</feature>
<comment type="caution">
    <text evidence="9">The sequence shown here is derived from an EMBL/GenBank/DDBJ whole genome shotgun (WGS) entry which is preliminary data.</text>
</comment>
<evidence type="ECO:0000256" key="4">
    <source>
        <dbReference type="ARBA" id="ARBA00022544"/>
    </source>
</evidence>
<feature type="transmembrane region" description="Helical" evidence="8">
    <location>
        <begin position="297"/>
        <end position="317"/>
    </location>
</feature>
<keyword evidence="10" id="KW-1185">Reference proteome</keyword>
<keyword evidence="5 8" id="KW-0812">Transmembrane</keyword>
<name>A0ABS1EUL2_9CLOT</name>
<keyword evidence="7 8" id="KW-0472">Membrane</keyword>
<evidence type="ECO:0000256" key="6">
    <source>
        <dbReference type="ARBA" id="ARBA00022989"/>
    </source>
</evidence>
<dbReference type="PANTHER" id="PTHR34975:SF2">
    <property type="entry name" value="SPORE GERMINATION PROTEIN A2"/>
    <property type="match status" value="1"/>
</dbReference>
<evidence type="ECO:0000256" key="5">
    <source>
        <dbReference type="ARBA" id="ARBA00022692"/>
    </source>
</evidence>
<protein>
    <submittedName>
        <fullName evidence="9">GerAB/ArcD/ProY family transporter</fullName>
    </submittedName>
</protein>
<dbReference type="PANTHER" id="PTHR34975">
    <property type="entry name" value="SPORE GERMINATION PROTEIN A2"/>
    <property type="match status" value="1"/>
</dbReference>
<dbReference type="RefSeq" id="WP_200272814.1">
    <property type="nucleotide sequence ID" value="NZ_JAENHN010000055.1"/>
</dbReference>
<gene>
    <name evidence="9" type="ORF">JHL18_20695</name>
</gene>
<feature type="transmembrane region" description="Helical" evidence="8">
    <location>
        <begin position="256"/>
        <end position="276"/>
    </location>
</feature>
<evidence type="ECO:0000256" key="7">
    <source>
        <dbReference type="ARBA" id="ARBA00023136"/>
    </source>
</evidence>
<comment type="similarity">
    <text evidence="2">Belongs to the amino acid-polyamine-organocation (APC) superfamily. Spore germination protein (SGP) (TC 2.A.3.9) family.</text>
</comment>
<dbReference type="InterPro" id="IPR004761">
    <property type="entry name" value="Spore_GerAB"/>
</dbReference>
<feature type="transmembrane region" description="Helical" evidence="8">
    <location>
        <begin position="329"/>
        <end position="349"/>
    </location>
</feature>
<keyword evidence="4" id="KW-0309">Germination</keyword>
<sequence>MKDRFYYLMLIINILCNFILYVPNKMHEELYNGVLYAIFIVLIMRFIFSYMQIYVFNTYKDLSLVEINKKLFNKVIGNIITFIYIIFNYTVGFFMYRGLVEIVNQFLLPNTHILFVSILVLAIIYVDLFNDNKSYLNFIGYLAVIVIALSLIQLPIAFREVKFFNIRGVIIHSNRLPKLSTIWTAAFFFSGVSHLTAFNPNFKKISWKKTFLVYILVGIPVALLSIYVPVGIWGPVAIQNIQFPWIATADTLQLDLFFIERVLFILLPLFFLLSASQLLNYNHVGYSLFKELFPKKIYHIIFTVFCSILYLIITIVFRNSQSLMKTGSLFNSAFFLVNIAVSAISFFIIKVRGRVKKC</sequence>
<keyword evidence="6 8" id="KW-1133">Transmembrane helix</keyword>
<evidence type="ECO:0000256" key="2">
    <source>
        <dbReference type="ARBA" id="ARBA00007998"/>
    </source>
</evidence>
<feature type="transmembrane region" description="Helical" evidence="8">
    <location>
        <begin position="75"/>
        <end position="94"/>
    </location>
</feature>
<reference evidence="10" key="1">
    <citation type="submission" date="2021-01" db="EMBL/GenBank/DDBJ databases">
        <title>Genome public.</title>
        <authorList>
            <person name="Liu C."/>
            <person name="Sun Q."/>
        </authorList>
    </citation>
    <scope>NUCLEOTIDE SEQUENCE [LARGE SCALE GENOMIC DNA]</scope>
    <source>
        <strain evidence="10">YIM B02505</strain>
    </source>
</reference>
<comment type="subcellular location">
    <subcellularLocation>
        <location evidence="1">Membrane</location>
        <topology evidence="1">Multi-pass membrane protein</topology>
    </subcellularLocation>
</comment>
<dbReference type="Pfam" id="PF03845">
    <property type="entry name" value="Spore_permease"/>
    <property type="match status" value="1"/>
</dbReference>
<dbReference type="Proteomes" id="UP000596739">
    <property type="component" value="Unassembled WGS sequence"/>
</dbReference>
<evidence type="ECO:0000256" key="8">
    <source>
        <dbReference type="SAM" id="Phobius"/>
    </source>
</evidence>
<organism evidence="9 10">
    <name type="scientific">Clostridium yunnanense</name>
    <dbReference type="NCBI Taxonomy" id="2800325"/>
    <lineage>
        <taxon>Bacteria</taxon>
        <taxon>Bacillati</taxon>
        <taxon>Bacillota</taxon>
        <taxon>Clostridia</taxon>
        <taxon>Eubacteriales</taxon>
        <taxon>Clostridiaceae</taxon>
        <taxon>Clostridium</taxon>
    </lineage>
</organism>
<feature type="transmembrane region" description="Helical" evidence="8">
    <location>
        <begin position="6"/>
        <end position="22"/>
    </location>
</feature>
<evidence type="ECO:0000256" key="1">
    <source>
        <dbReference type="ARBA" id="ARBA00004141"/>
    </source>
</evidence>
<keyword evidence="3" id="KW-0813">Transport</keyword>
<evidence type="ECO:0000256" key="3">
    <source>
        <dbReference type="ARBA" id="ARBA00022448"/>
    </source>
</evidence>
<feature type="transmembrane region" description="Helical" evidence="8">
    <location>
        <begin position="106"/>
        <end position="126"/>
    </location>
</feature>
<dbReference type="EMBL" id="JAENHN010000055">
    <property type="protein sequence ID" value="MBK1813047.1"/>
    <property type="molecule type" value="Genomic_DNA"/>
</dbReference>
<evidence type="ECO:0000313" key="10">
    <source>
        <dbReference type="Proteomes" id="UP000596739"/>
    </source>
</evidence>